<proteinExistence type="predicted"/>
<dbReference type="EMBL" id="JAAOMA010000059">
    <property type="protein sequence ID" value="NHR08373.1"/>
    <property type="molecule type" value="Genomic_DNA"/>
</dbReference>
<gene>
    <name evidence="1" type="ORF">HA052_24585</name>
</gene>
<evidence type="ECO:0008006" key="3">
    <source>
        <dbReference type="Google" id="ProtNLM"/>
    </source>
</evidence>
<name>A0ABX0LHH6_9NEIS</name>
<evidence type="ECO:0000313" key="2">
    <source>
        <dbReference type="Proteomes" id="UP001515641"/>
    </source>
</evidence>
<reference evidence="1 2" key="1">
    <citation type="submission" date="2020-03" db="EMBL/GenBank/DDBJ databases">
        <title>Draft genome sequence of environmentally isolated cultures.</title>
        <authorList>
            <person name="Wilson H.S."/>
            <person name="De Leon M.E."/>
        </authorList>
    </citation>
    <scope>NUCLEOTIDE SEQUENCE [LARGE SCALE GENOMIC DNA]</scope>
    <source>
        <strain evidence="1 2">HSC-31F16</strain>
    </source>
</reference>
<protein>
    <recommendedName>
        <fullName evidence="3">PIN domain-containing protein</fullName>
    </recommendedName>
</protein>
<dbReference type="Proteomes" id="UP001515641">
    <property type="component" value="Unassembled WGS sequence"/>
</dbReference>
<comment type="caution">
    <text evidence="1">The sequence shown here is derived from an EMBL/GenBank/DDBJ whole genome shotgun (WGS) entry which is preliminary data.</text>
</comment>
<sequence>MQYADQLTREPMSVLNFIKIARRRNETPECNLEQMQRDLSRRKGTSLVLDTNVVLDIARHVKVTKGAPNQQLLAKSSLGELVKLVSQATANHIPISISPGFVLPELEPAAFDNIVRQYHEFWAMYAPGLIDDPHDPNGERRERTPTIGCIECMPEDEAMVRRMPYLLLLCMLIAANDQALTTPMERYNRFLSLMRKWVDCFSAKEMLIARIVLGDLEARAKRSGWRLNAQERAYCNRLIDNFAPFVRDKISVSGRELQRLAHNGACDISFLNMVLRSETLDIGGGAYTVWFASFDGKLARFVESIFYEDLAGELGQHASIVLPGKLAAHPDLIMLEAIEISHRVSRTYNFTPPTDPIWKERVHQLNREVEKLYPELEFATI</sequence>
<accession>A0ABX0LHH6</accession>
<keyword evidence="2" id="KW-1185">Reference proteome</keyword>
<organism evidence="1 2">
    <name type="scientific">Chromobacterium fluminis</name>
    <dbReference type="NCBI Taxonomy" id="3044269"/>
    <lineage>
        <taxon>Bacteria</taxon>
        <taxon>Pseudomonadati</taxon>
        <taxon>Pseudomonadota</taxon>
        <taxon>Betaproteobacteria</taxon>
        <taxon>Neisseriales</taxon>
        <taxon>Chromobacteriaceae</taxon>
        <taxon>Chromobacterium</taxon>
    </lineage>
</organism>
<dbReference type="RefSeq" id="WP_166454036.1">
    <property type="nucleotide sequence ID" value="NZ_JAAOMA010000059.1"/>
</dbReference>
<evidence type="ECO:0000313" key="1">
    <source>
        <dbReference type="EMBL" id="NHR08373.1"/>
    </source>
</evidence>